<sequence length="97" mass="11009">MHPRIKSCGTKRSNRMKGAILKSDASLKKKRHGSYDYRLEKCSEDSIVKWIDNKPVQVTSLYYAVAPVDHCQRWHGSTRSSEIALVISVSATSQWVT</sequence>
<evidence type="ECO:0000256" key="1">
    <source>
        <dbReference type="SAM" id="MobiDB-lite"/>
    </source>
</evidence>
<evidence type="ECO:0000313" key="3">
    <source>
        <dbReference type="Proteomes" id="UP001187531"/>
    </source>
</evidence>
<keyword evidence="3" id="KW-1185">Reference proteome</keyword>
<accession>A0AA88KTX7</accession>
<name>A0AA88KTX7_ARTSF</name>
<reference evidence="2" key="1">
    <citation type="submission" date="2023-07" db="EMBL/GenBank/DDBJ databases">
        <title>Chromosome-level genome assembly of Artemia franciscana.</title>
        <authorList>
            <person name="Jo E."/>
        </authorList>
    </citation>
    <scope>NUCLEOTIDE SEQUENCE</scope>
    <source>
        <tissue evidence="2">Whole body</tissue>
    </source>
</reference>
<feature type="region of interest" description="Disordered" evidence="1">
    <location>
        <begin position="1"/>
        <end position="22"/>
    </location>
</feature>
<protein>
    <submittedName>
        <fullName evidence="2">Uncharacterized protein</fullName>
    </submittedName>
</protein>
<organism evidence="2 3">
    <name type="scientific">Artemia franciscana</name>
    <name type="common">Brine shrimp</name>
    <name type="synonym">Artemia sanfranciscana</name>
    <dbReference type="NCBI Taxonomy" id="6661"/>
    <lineage>
        <taxon>Eukaryota</taxon>
        <taxon>Metazoa</taxon>
        <taxon>Ecdysozoa</taxon>
        <taxon>Arthropoda</taxon>
        <taxon>Crustacea</taxon>
        <taxon>Branchiopoda</taxon>
        <taxon>Anostraca</taxon>
        <taxon>Artemiidae</taxon>
        <taxon>Artemia</taxon>
    </lineage>
</organism>
<dbReference type="Proteomes" id="UP001187531">
    <property type="component" value="Unassembled WGS sequence"/>
</dbReference>
<dbReference type="AlphaFoldDB" id="A0AA88KTX7"/>
<dbReference type="EMBL" id="JAVRJZ010000131">
    <property type="protein sequence ID" value="KAK2702942.1"/>
    <property type="molecule type" value="Genomic_DNA"/>
</dbReference>
<gene>
    <name evidence="2" type="ORF">QYM36_018472</name>
</gene>
<evidence type="ECO:0000313" key="2">
    <source>
        <dbReference type="EMBL" id="KAK2702942.1"/>
    </source>
</evidence>
<proteinExistence type="predicted"/>
<dbReference type="PANTHER" id="PTHR47272">
    <property type="entry name" value="DDE_TNP_1_7 DOMAIN-CONTAINING PROTEIN"/>
    <property type="match status" value="1"/>
</dbReference>
<comment type="caution">
    <text evidence="2">The sequence shown here is derived from an EMBL/GenBank/DDBJ whole genome shotgun (WGS) entry which is preliminary data.</text>
</comment>